<feature type="transmembrane region" description="Helical" evidence="1">
    <location>
        <begin position="163"/>
        <end position="194"/>
    </location>
</feature>
<dbReference type="RefSeq" id="WP_128674507.1">
    <property type="nucleotide sequence ID" value="NZ_RRCO01000004.1"/>
</dbReference>
<feature type="transmembrane region" description="Helical" evidence="1">
    <location>
        <begin position="131"/>
        <end position="151"/>
    </location>
</feature>
<feature type="transmembrane region" description="Helical" evidence="1">
    <location>
        <begin position="200"/>
        <end position="220"/>
    </location>
</feature>
<feature type="transmembrane region" description="Helical" evidence="1">
    <location>
        <begin position="81"/>
        <end position="99"/>
    </location>
</feature>
<protein>
    <recommendedName>
        <fullName evidence="4">Glycosyltransferase RgtA/B/C/D-like domain-containing protein</fullName>
    </recommendedName>
</protein>
<reference evidence="2 3" key="1">
    <citation type="submission" date="2018-11" db="EMBL/GenBank/DDBJ databases">
        <title>Genome sequencing of Lachnoanaerobaculum sp. KCOM 2030 (= ChDC B114).</title>
        <authorList>
            <person name="Kook J.-K."/>
            <person name="Park S.-N."/>
            <person name="Lim Y.K."/>
        </authorList>
    </citation>
    <scope>NUCLEOTIDE SEQUENCE [LARGE SCALE GENOMIC DNA]</scope>
    <source>
        <strain evidence="2 3">KCOM 2030</strain>
    </source>
</reference>
<dbReference type="OrthoDB" id="2029140at2"/>
<accession>A0A3P3QVB4</accession>
<sequence length="448" mass="51504">MKKFLAFFMPIFGALYLSAYIRSAMLDVVYTDYIRIINTYLKDPFSPKPYFSKDILTRLPITYFERMINVAFFKYSTMFDMALGVIFLSLMGIIIGIFMANKNLNLRYFILVMMLVFSLSQWEMITNGTGWVHFFTFFLFVLHFYILDSYVHRETKVKFSLNIILPVFTILFAAGSYSLAYGLTLIIVYVLYAIKKKNKITFTLAIPVILSLTAFMYSYANSYTEHAGATTESLSSVFSRNPVYFVLFSLNTFASDIISIGIVERYEIGILITSIIGAAVIFFYLYALYLNFKYKIYESTAFPMLMLVSGLFSHAMVILTRWIFLNPLYAMSSRYALQFGAGLIGVILTFGYVKIHINKEKQSMSPLTKAAVSLFVLFVFLGNISTAGNEIRMAKYRLESFEVKMEVAKNFENESDETLKKVLQYHNPKKTREALGIIKSKKLNIFSE</sequence>
<dbReference type="EMBL" id="RRCO01000004">
    <property type="protein sequence ID" value="RRJ25196.1"/>
    <property type="molecule type" value="Genomic_DNA"/>
</dbReference>
<organism evidence="2 3">
    <name type="scientific">Lachnoanaerobaculum gingivalis</name>
    <dbReference type="NCBI Taxonomy" id="2490855"/>
    <lineage>
        <taxon>Bacteria</taxon>
        <taxon>Bacillati</taxon>
        <taxon>Bacillota</taxon>
        <taxon>Clostridia</taxon>
        <taxon>Lachnospirales</taxon>
        <taxon>Lachnospiraceae</taxon>
        <taxon>Lachnoanaerobaculum</taxon>
    </lineage>
</organism>
<evidence type="ECO:0000313" key="3">
    <source>
        <dbReference type="Proteomes" id="UP000272490"/>
    </source>
</evidence>
<evidence type="ECO:0008006" key="4">
    <source>
        <dbReference type="Google" id="ProtNLM"/>
    </source>
</evidence>
<keyword evidence="3" id="KW-1185">Reference proteome</keyword>
<feature type="transmembrane region" description="Helical" evidence="1">
    <location>
        <begin position="106"/>
        <end position="125"/>
    </location>
</feature>
<dbReference type="AlphaFoldDB" id="A0A3P3QVB4"/>
<keyword evidence="1" id="KW-1133">Transmembrane helix</keyword>
<proteinExistence type="predicted"/>
<feature type="transmembrane region" description="Helical" evidence="1">
    <location>
        <begin position="241"/>
        <end position="262"/>
    </location>
</feature>
<comment type="caution">
    <text evidence="2">The sequence shown here is derived from an EMBL/GenBank/DDBJ whole genome shotgun (WGS) entry which is preliminary data.</text>
</comment>
<gene>
    <name evidence="2" type="ORF">EHV10_09880</name>
</gene>
<feature type="transmembrane region" description="Helical" evidence="1">
    <location>
        <begin position="268"/>
        <end position="289"/>
    </location>
</feature>
<dbReference type="Proteomes" id="UP000272490">
    <property type="component" value="Unassembled WGS sequence"/>
</dbReference>
<name>A0A3P3QVB4_9FIRM</name>
<feature type="transmembrane region" description="Helical" evidence="1">
    <location>
        <begin position="301"/>
        <end position="324"/>
    </location>
</feature>
<evidence type="ECO:0000256" key="1">
    <source>
        <dbReference type="SAM" id="Phobius"/>
    </source>
</evidence>
<feature type="transmembrane region" description="Helical" evidence="1">
    <location>
        <begin position="336"/>
        <end position="355"/>
    </location>
</feature>
<feature type="transmembrane region" description="Helical" evidence="1">
    <location>
        <begin position="367"/>
        <end position="385"/>
    </location>
</feature>
<keyword evidence="1" id="KW-0812">Transmembrane</keyword>
<evidence type="ECO:0000313" key="2">
    <source>
        <dbReference type="EMBL" id="RRJ25196.1"/>
    </source>
</evidence>
<keyword evidence="1" id="KW-0472">Membrane</keyword>